<keyword evidence="2" id="KW-1185">Reference proteome</keyword>
<dbReference type="RefSeq" id="WP_156827758.1">
    <property type="nucleotide sequence ID" value="NZ_JABBPK010000001.1"/>
</dbReference>
<evidence type="ECO:0000313" key="2">
    <source>
        <dbReference type="Proteomes" id="UP000588491"/>
    </source>
</evidence>
<sequence>MIIILVDQLPRTLGELKQSIMRENNLVNQLIFKVGLTEQQISLMDNKIIIIAKHKRIPVLEIIESSSDSLAEIIDRLLIDKYKELLLRNLEEKLHFNVQLILKDYDSMKEISGTIIVLDKKIESYLAG</sequence>
<organism evidence="1 2">
    <name type="scientific">Niallia alba</name>
    <dbReference type="NCBI Taxonomy" id="2729105"/>
    <lineage>
        <taxon>Bacteria</taxon>
        <taxon>Bacillati</taxon>
        <taxon>Bacillota</taxon>
        <taxon>Bacilli</taxon>
        <taxon>Bacillales</taxon>
        <taxon>Bacillaceae</taxon>
        <taxon>Niallia</taxon>
    </lineage>
</organism>
<dbReference type="Proteomes" id="UP000588491">
    <property type="component" value="Unassembled WGS sequence"/>
</dbReference>
<comment type="caution">
    <text evidence="1">The sequence shown here is derived from an EMBL/GenBank/DDBJ whole genome shotgun (WGS) entry which is preliminary data.</text>
</comment>
<proteinExistence type="predicted"/>
<evidence type="ECO:0000313" key="1">
    <source>
        <dbReference type="EMBL" id="NMO79295.1"/>
    </source>
</evidence>
<dbReference type="EMBL" id="JABBPK010000001">
    <property type="protein sequence ID" value="NMO79295.1"/>
    <property type="molecule type" value="Genomic_DNA"/>
</dbReference>
<dbReference type="AlphaFoldDB" id="A0A7Y0PNX0"/>
<protein>
    <submittedName>
        <fullName evidence="1">DUF2294 family protein</fullName>
    </submittedName>
</protein>
<reference evidence="1 2" key="1">
    <citation type="submission" date="2020-04" db="EMBL/GenBank/DDBJ databases">
        <title>Bacillus sp. UniB3 isolated from commercial digestive syrup.</title>
        <authorList>
            <person name="Thorat V."/>
            <person name="Kirdat K."/>
            <person name="Tiwarekar B."/>
            <person name="Yadav A."/>
        </authorList>
    </citation>
    <scope>NUCLEOTIDE SEQUENCE [LARGE SCALE GENOMIC DNA]</scope>
    <source>
        <strain evidence="1 2">UniB3</strain>
    </source>
</reference>
<accession>A0A7Y0PNX0</accession>
<gene>
    <name evidence="1" type="ORF">HHU08_20280</name>
</gene>
<name>A0A7Y0PNX0_9BACI</name>